<evidence type="ECO:0000259" key="4">
    <source>
        <dbReference type="Pfam" id="PF17676"/>
    </source>
</evidence>
<dbReference type="Pfam" id="PF17676">
    <property type="entry name" value="Peptidase_S66C"/>
    <property type="match status" value="1"/>
</dbReference>
<dbReference type="InterPro" id="IPR029062">
    <property type="entry name" value="Class_I_gatase-like"/>
</dbReference>
<dbReference type="InterPro" id="IPR040449">
    <property type="entry name" value="Peptidase_S66_N"/>
</dbReference>
<reference evidence="5 6" key="1">
    <citation type="submission" date="2018-08" db="EMBL/GenBank/DDBJ databases">
        <title>A genome reference for cultivated species of the human gut microbiota.</title>
        <authorList>
            <person name="Zou Y."/>
            <person name="Xue W."/>
            <person name="Luo G."/>
        </authorList>
    </citation>
    <scope>NUCLEOTIDE SEQUENCE [LARGE SCALE GENOMIC DNA]</scope>
    <source>
        <strain evidence="5 6">AF22-10AC</strain>
    </source>
</reference>
<dbReference type="SUPFAM" id="SSF141986">
    <property type="entry name" value="LD-carboxypeptidase A C-terminal domain-like"/>
    <property type="match status" value="1"/>
</dbReference>
<dbReference type="AlphaFoldDB" id="A0A412J5U1"/>
<dbReference type="Gene3D" id="3.50.30.60">
    <property type="entry name" value="LD-carboxypeptidase A C-terminal domain-like"/>
    <property type="match status" value="1"/>
</dbReference>
<dbReference type="EMBL" id="QRVM01000012">
    <property type="protein sequence ID" value="RGS47518.1"/>
    <property type="molecule type" value="Genomic_DNA"/>
</dbReference>
<keyword evidence="5" id="KW-0645">Protease</keyword>
<dbReference type="PANTHER" id="PTHR30237">
    <property type="entry name" value="MURAMOYLTETRAPEPTIDE CARBOXYPEPTIDASE"/>
    <property type="match status" value="1"/>
</dbReference>
<comment type="similarity">
    <text evidence="1">Belongs to the peptidase S66 family.</text>
</comment>
<evidence type="ECO:0000259" key="3">
    <source>
        <dbReference type="Pfam" id="PF02016"/>
    </source>
</evidence>
<dbReference type="CDD" id="cd07062">
    <property type="entry name" value="Peptidase_S66_mccF_like"/>
    <property type="match status" value="1"/>
</dbReference>
<accession>A0A412J5U1</accession>
<evidence type="ECO:0000256" key="1">
    <source>
        <dbReference type="ARBA" id="ARBA00010233"/>
    </source>
</evidence>
<dbReference type="InterPro" id="IPR003507">
    <property type="entry name" value="S66_fam"/>
</dbReference>
<keyword evidence="5" id="KW-0121">Carboxypeptidase</keyword>
<comment type="caution">
    <text evidence="5">The sequence shown here is derived from an EMBL/GenBank/DDBJ whole genome shotgun (WGS) entry which is preliminary data.</text>
</comment>
<organism evidence="5 6">
    <name type="scientific">Holdemanella biformis</name>
    <dbReference type="NCBI Taxonomy" id="1735"/>
    <lineage>
        <taxon>Bacteria</taxon>
        <taxon>Bacillati</taxon>
        <taxon>Bacillota</taxon>
        <taxon>Erysipelotrichia</taxon>
        <taxon>Erysipelotrichales</taxon>
        <taxon>Erysipelotrichaceae</taxon>
        <taxon>Holdemanella</taxon>
    </lineage>
</organism>
<keyword evidence="2" id="KW-0378">Hydrolase</keyword>
<dbReference type="InterPro" id="IPR027461">
    <property type="entry name" value="Carboxypeptidase_A_C_sf"/>
</dbReference>
<dbReference type="Pfam" id="PF02016">
    <property type="entry name" value="Peptidase_S66"/>
    <property type="match status" value="1"/>
</dbReference>
<sequence>MGMRQDFVSCRFSFIIGYGGLLCMKYPKFLNENNNTIGACAMSSGVGHKLDSFDESMDYIQSFGFHIVESSSVRNDSEPSCDAKTRVDELNALVKDSSIGAVWLAAGGDFQFETLPYIDFDLIEKNPKWYLGASDPTNLLFPVTCKCDLATVYGFNAGSFDEYGINEYSGLCLDFLKGKKSELHSSSMHQDVDFYNDGAPILNTKTEYDGSCSVSGRLLGGCFESINDMAGTPYDFVEGFNERYKEDGIIWFFDIFSMNSCDVYRALLKMKYMGYFKYTKAILVGRVLFKNVSDLIGYEEAFKRALPDIDVVFKMDIGHTYPHMYVVNGAMARVDICDGHGSIQYEMKE</sequence>
<name>A0A412J5U1_9FIRM</name>
<gene>
    <name evidence="5" type="ORF">DWX92_04120</name>
</gene>
<dbReference type="InterPro" id="IPR027478">
    <property type="entry name" value="LdcA_N"/>
</dbReference>
<dbReference type="Gene3D" id="3.40.50.10740">
    <property type="entry name" value="Class I glutamine amidotransferase-like"/>
    <property type="match status" value="1"/>
</dbReference>
<proteinExistence type="inferred from homology"/>
<evidence type="ECO:0000313" key="6">
    <source>
        <dbReference type="Proteomes" id="UP000285274"/>
    </source>
</evidence>
<dbReference type="InterPro" id="IPR040921">
    <property type="entry name" value="Peptidase_S66C"/>
</dbReference>
<evidence type="ECO:0000313" key="5">
    <source>
        <dbReference type="EMBL" id="RGS47518.1"/>
    </source>
</evidence>
<evidence type="ECO:0000256" key="2">
    <source>
        <dbReference type="ARBA" id="ARBA00022801"/>
    </source>
</evidence>
<dbReference type="PANTHER" id="PTHR30237:SF5">
    <property type="entry name" value="CARBOXYPEPTIDASE VC_A0337-RELATED"/>
    <property type="match status" value="1"/>
</dbReference>
<dbReference type="GO" id="GO:0004180">
    <property type="term" value="F:carboxypeptidase activity"/>
    <property type="evidence" value="ECO:0007669"/>
    <property type="project" value="UniProtKB-KW"/>
</dbReference>
<dbReference type="SUPFAM" id="SSF52317">
    <property type="entry name" value="Class I glutamine amidotransferase-like"/>
    <property type="match status" value="1"/>
</dbReference>
<dbReference type="Proteomes" id="UP000285274">
    <property type="component" value="Unassembled WGS sequence"/>
</dbReference>
<protein>
    <submittedName>
        <fullName evidence="5">LD-carboxypeptidase</fullName>
    </submittedName>
</protein>
<feature type="domain" description="LD-carboxypeptidase N-terminal" evidence="3">
    <location>
        <begin position="37"/>
        <end position="154"/>
    </location>
</feature>
<feature type="domain" description="LD-carboxypeptidase C-terminal" evidence="4">
    <location>
        <begin position="215"/>
        <end position="334"/>
    </location>
</feature>